<dbReference type="Pfam" id="PF08044">
    <property type="entry name" value="DUF1707"/>
    <property type="match status" value="1"/>
</dbReference>
<protein>
    <recommendedName>
        <fullName evidence="2">DUF1707 domain-containing protein</fullName>
    </recommendedName>
</protein>
<organism evidence="3 4">
    <name type="scientific">Naumannella cuiyingiana</name>
    <dbReference type="NCBI Taxonomy" id="1347891"/>
    <lineage>
        <taxon>Bacteria</taxon>
        <taxon>Bacillati</taxon>
        <taxon>Actinomycetota</taxon>
        <taxon>Actinomycetes</taxon>
        <taxon>Propionibacteriales</taxon>
        <taxon>Propionibacteriaceae</taxon>
        <taxon>Naumannella</taxon>
    </lineage>
</organism>
<evidence type="ECO:0000313" key="4">
    <source>
        <dbReference type="Proteomes" id="UP000527616"/>
    </source>
</evidence>
<feature type="transmembrane region" description="Helical" evidence="1">
    <location>
        <begin position="125"/>
        <end position="148"/>
    </location>
</feature>
<name>A0A7Z0IJX5_9ACTN</name>
<keyword evidence="1" id="KW-0812">Transmembrane</keyword>
<keyword evidence="4" id="KW-1185">Reference proteome</keyword>
<evidence type="ECO:0000313" key="3">
    <source>
        <dbReference type="EMBL" id="NYI70024.1"/>
    </source>
</evidence>
<dbReference type="Proteomes" id="UP000527616">
    <property type="component" value="Unassembled WGS sequence"/>
</dbReference>
<sequence length="153" mass="15570">MAISYPAAAPLPPAPLAMPTPDLRIGDAERSAACDELAVHFAAGRLTEGELSERIESAARAQRAAELYALFHDLPRPGPRTPAAGRAPVGRGYGDATVAAGVIAAACTLTCFLMVAGSVLIAPPIAVFALIGGFLAAIGGGSIGWLLARRRIA</sequence>
<proteinExistence type="predicted"/>
<dbReference type="InterPro" id="IPR012551">
    <property type="entry name" value="DUF1707_SHOCT-like"/>
</dbReference>
<gene>
    <name evidence="3" type="ORF">GGQ54_000584</name>
</gene>
<reference evidence="3 4" key="1">
    <citation type="submission" date="2020-07" db="EMBL/GenBank/DDBJ databases">
        <title>Sequencing the genomes of 1000 actinobacteria strains.</title>
        <authorList>
            <person name="Klenk H.-P."/>
        </authorList>
    </citation>
    <scope>NUCLEOTIDE SEQUENCE [LARGE SCALE GENOMIC DNA]</scope>
    <source>
        <strain evidence="3 4">DSM 103164</strain>
    </source>
</reference>
<comment type="caution">
    <text evidence="3">The sequence shown here is derived from an EMBL/GenBank/DDBJ whole genome shotgun (WGS) entry which is preliminary data.</text>
</comment>
<feature type="domain" description="DUF1707" evidence="2">
    <location>
        <begin position="23"/>
        <end position="75"/>
    </location>
</feature>
<evidence type="ECO:0000256" key="1">
    <source>
        <dbReference type="SAM" id="Phobius"/>
    </source>
</evidence>
<feature type="transmembrane region" description="Helical" evidence="1">
    <location>
        <begin position="96"/>
        <end position="119"/>
    </location>
</feature>
<dbReference type="RefSeq" id="WP_179444021.1">
    <property type="nucleotide sequence ID" value="NZ_JACBZS010000001.1"/>
</dbReference>
<keyword evidence="1" id="KW-1133">Transmembrane helix</keyword>
<keyword evidence="1" id="KW-0472">Membrane</keyword>
<dbReference type="EMBL" id="JACBZS010000001">
    <property type="protein sequence ID" value="NYI70024.1"/>
    <property type="molecule type" value="Genomic_DNA"/>
</dbReference>
<evidence type="ECO:0000259" key="2">
    <source>
        <dbReference type="Pfam" id="PF08044"/>
    </source>
</evidence>
<accession>A0A7Z0IJX5</accession>
<dbReference type="AlphaFoldDB" id="A0A7Z0IJX5"/>